<dbReference type="FunFam" id="3.40.50.720:FF:000149">
    <property type="entry name" value="15-hydroxyprostaglandin dehydrogenase [NAD(+)]"/>
    <property type="match status" value="1"/>
</dbReference>
<dbReference type="InterPro" id="IPR036291">
    <property type="entry name" value="NAD(P)-bd_dom_sf"/>
</dbReference>
<dbReference type="SMR" id="B4LI31"/>
<dbReference type="Proteomes" id="UP000008792">
    <property type="component" value="Unassembled WGS sequence"/>
</dbReference>
<dbReference type="KEGG" id="dvi:6623499"/>
<accession>B4LI31</accession>
<evidence type="ECO:0000256" key="1">
    <source>
        <dbReference type="ARBA" id="ARBA00006484"/>
    </source>
</evidence>
<comment type="similarity">
    <text evidence="1 4">Belongs to the short-chain dehydrogenases/reductases (SDR) family.</text>
</comment>
<evidence type="ECO:0000256" key="5">
    <source>
        <dbReference type="SAM" id="MobiDB-lite"/>
    </source>
</evidence>
<reference evidence="6 7" key="1">
    <citation type="journal article" date="2007" name="Nature">
        <title>Evolution of genes and genomes on the Drosophila phylogeny.</title>
        <authorList>
            <consortium name="Drosophila 12 Genomes Consortium"/>
            <person name="Clark A.G."/>
            <person name="Eisen M.B."/>
            <person name="Smith D.R."/>
            <person name="Bergman C.M."/>
            <person name="Oliver B."/>
            <person name="Markow T.A."/>
            <person name="Kaufman T.C."/>
            <person name="Kellis M."/>
            <person name="Gelbart W."/>
            <person name="Iyer V.N."/>
            <person name="Pollard D.A."/>
            <person name="Sackton T.B."/>
            <person name="Larracuente A.M."/>
            <person name="Singh N.D."/>
            <person name="Abad J.P."/>
            <person name="Abt D.N."/>
            <person name="Adryan B."/>
            <person name="Aguade M."/>
            <person name="Akashi H."/>
            <person name="Anderson W.W."/>
            <person name="Aquadro C.F."/>
            <person name="Ardell D.H."/>
            <person name="Arguello R."/>
            <person name="Artieri C.G."/>
            <person name="Barbash D.A."/>
            <person name="Barker D."/>
            <person name="Barsanti P."/>
            <person name="Batterham P."/>
            <person name="Batzoglou S."/>
            <person name="Begun D."/>
            <person name="Bhutkar A."/>
            <person name="Blanco E."/>
            <person name="Bosak S.A."/>
            <person name="Bradley R.K."/>
            <person name="Brand A.D."/>
            <person name="Brent M.R."/>
            <person name="Brooks A.N."/>
            <person name="Brown R.H."/>
            <person name="Butlin R.K."/>
            <person name="Caggese C."/>
            <person name="Calvi B.R."/>
            <person name="Bernardo de Carvalho A."/>
            <person name="Caspi A."/>
            <person name="Castrezana S."/>
            <person name="Celniker S.E."/>
            <person name="Chang J.L."/>
            <person name="Chapple C."/>
            <person name="Chatterji S."/>
            <person name="Chinwalla A."/>
            <person name="Civetta A."/>
            <person name="Clifton S.W."/>
            <person name="Comeron J.M."/>
            <person name="Costello J.C."/>
            <person name="Coyne J.A."/>
            <person name="Daub J."/>
            <person name="David R.G."/>
            <person name="Delcher A.L."/>
            <person name="Delehaunty K."/>
            <person name="Do C.B."/>
            <person name="Ebling H."/>
            <person name="Edwards K."/>
            <person name="Eickbush T."/>
            <person name="Evans J.D."/>
            <person name="Filipski A."/>
            <person name="Findeiss S."/>
            <person name="Freyhult E."/>
            <person name="Fulton L."/>
            <person name="Fulton R."/>
            <person name="Garcia A.C."/>
            <person name="Gardiner A."/>
            <person name="Garfield D.A."/>
            <person name="Garvin B.E."/>
            <person name="Gibson G."/>
            <person name="Gilbert D."/>
            <person name="Gnerre S."/>
            <person name="Godfrey J."/>
            <person name="Good R."/>
            <person name="Gotea V."/>
            <person name="Gravely B."/>
            <person name="Greenberg A.J."/>
            <person name="Griffiths-Jones S."/>
            <person name="Gross S."/>
            <person name="Guigo R."/>
            <person name="Gustafson E.A."/>
            <person name="Haerty W."/>
            <person name="Hahn M.W."/>
            <person name="Halligan D.L."/>
            <person name="Halpern A.L."/>
            <person name="Halter G.M."/>
            <person name="Han M.V."/>
            <person name="Heger A."/>
            <person name="Hillier L."/>
            <person name="Hinrichs A.S."/>
            <person name="Holmes I."/>
            <person name="Hoskins R.A."/>
            <person name="Hubisz M.J."/>
            <person name="Hultmark D."/>
            <person name="Huntley M.A."/>
            <person name="Jaffe D.B."/>
            <person name="Jagadeeshan S."/>
            <person name="Jeck W.R."/>
            <person name="Johnson J."/>
            <person name="Jones C.D."/>
            <person name="Jordan W.C."/>
            <person name="Karpen G.H."/>
            <person name="Kataoka E."/>
            <person name="Keightley P.D."/>
            <person name="Kheradpour P."/>
            <person name="Kirkness E.F."/>
            <person name="Koerich L.B."/>
            <person name="Kristiansen K."/>
            <person name="Kudrna D."/>
            <person name="Kulathinal R.J."/>
            <person name="Kumar S."/>
            <person name="Kwok R."/>
            <person name="Lander E."/>
            <person name="Langley C.H."/>
            <person name="Lapoint R."/>
            <person name="Lazzaro B.P."/>
            <person name="Lee S.J."/>
            <person name="Levesque L."/>
            <person name="Li R."/>
            <person name="Lin C.F."/>
            <person name="Lin M.F."/>
            <person name="Lindblad-Toh K."/>
            <person name="Llopart A."/>
            <person name="Long M."/>
            <person name="Low L."/>
            <person name="Lozovsky E."/>
            <person name="Lu J."/>
            <person name="Luo M."/>
            <person name="Machado C.A."/>
            <person name="Makalowski W."/>
            <person name="Marzo M."/>
            <person name="Matsuda M."/>
            <person name="Matzkin L."/>
            <person name="McAllister B."/>
            <person name="McBride C.S."/>
            <person name="McKernan B."/>
            <person name="McKernan K."/>
            <person name="Mendez-Lago M."/>
            <person name="Minx P."/>
            <person name="Mollenhauer M.U."/>
            <person name="Montooth K."/>
            <person name="Mount S.M."/>
            <person name="Mu X."/>
            <person name="Myers E."/>
            <person name="Negre B."/>
            <person name="Newfeld S."/>
            <person name="Nielsen R."/>
            <person name="Noor M.A."/>
            <person name="O'Grady P."/>
            <person name="Pachter L."/>
            <person name="Papaceit M."/>
            <person name="Parisi M.J."/>
            <person name="Parisi M."/>
            <person name="Parts L."/>
            <person name="Pedersen J.S."/>
            <person name="Pesole G."/>
            <person name="Phillippy A.M."/>
            <person name="Ponting C.P."/>
            <person name="Pop M."/>
            <person name="Porcelli D."/>
            <person name="Powell J.R."/>
            <person name="Prohaska S."/>
            <person name="Pruitt K."/>
            <person name="Puig M."/>
            <person name="Quesneville H."/>
            <person name="Ram K.R."/>
            <person name="Rand D."/>
            <person name="Rasmussen M.D."/>
            <person name="Reed L.K."/>
            <person name="Reenan R."/>
            <person name="Reily A."/>
            <person name="Remington K.A."/>
            <person name="Rieger T.T."/>
            <person name="Ritchie M.G."/>
            <person name="Robin C."/>
            <person name="Rogers Y.H."/>
            <person name="Rohde C."/>
            <person name="Rozas J."/>
            <person name="Rubenfield M.J."/>
            <person name="Ruiz A."/>
            <person name="Russo S."/>
            <person name="Salzberg S.L."/>
            <person name="Sanchez-Gracia A."/>
            <person name="Saranga D.J."/>
            <person name="Sato H."/>
            <person name="Schaeffer S.W."/>
            <person name="Schatz M.C."/>
            <person name="Schlenke T."/>
            <person name="Schwartz R."/>
            <person name="Segarra C."/>
            <person name="Singh R.S."/>
            <person name="Sirot L."/>
            <person name="Sirota M."/>
            <person name="Sisneros N.B."/>
            <person name="Smith C.D."/>
            <person name="Smith T.F."/>
            <person name="Spieth J."/>
            <person name="Stage D.E."/>
            <person name="Stark A."/>
            <person name="Stephan W."/>
            <person name="Strausberg R.L."/>
            <person name="Strempel S."/>
            <person name="Sturgill D."/>
            <person name="Sutton G."/>
            <person name="Sutton G.G."/>
            <person name="Tao W."/>
            <person name="Teichmann S."/>
            <person name="Tobari Y.N."/>
            <person name="Tomimura Y."/>
            <person name="Tsolas J.M."/>
            <person name="Valente V.L."/>
            <person name="Venter E."/>
            <person name="Venter J.C."/>
            <person name="Vicario S."/>
            <person name="Vieira F.G."/>
            <person name="Vilella A.J."/>
            <person name="Villasante A."/>
            <person name="Walenz B."/>
            <person name="Wang J."/>
            <person name="Wasserman M."/>
            <person name="Watts T."/>
            <person name="Wilson D."/>
            <person name="Wilson R.K."/>
            <person name="Wing R.A."/>
            <person name="Wolfner M.F."/>
            <person name="Wong A."/>
            <person name="Wong G.K."/>
            <person name="Wu C.I."/>
            <person name="Wu G."/>
            <person name="Yamamoto D."/>
            <person name="Yang H.P."/>
            <person name="Yang S.P."/>
            <person name="Yorke J.A."/>
            <person name="Yoshida K."/>
            <person name="Zdobnov E."/>
            <person name="Zhang P."/>
            <person name="Zhang Y."/>
            <person name="Zimin A.V."/>
            <person name="Baldwin J."/>
            <person name="Abdouelleil A."/>
            <person name="Abdulkadir J."/>
            <person name="Abebe A."/>
            <person name="Abera B."/>
            <person name="Abreu J."/>
            <person name="Acer S.C."/>
            <person name="Aftuck L."/>
            <person name="Alexander A."/>
            <person name="An P."/>
            <person name="Anderson E."/>
            <person name="Anderson S."/>
            <person name="Arachi H."/>
            <person name="Azer M."/>
            <person name="Bachantsang P."/>
            <person name="Barry A."/>
            <person name="Bayul T."/>
            <person name="Berlin A."/>
            <person name="Bessette D."/>
            <person name="Bloom T."/>
            <person name="Blye J."/>
            <person name="Boguslavskiy L."/>
            <person name="Bonnet C."/>
            <person name="Boukhgalter B."/>
            <person name="Bourzgui I."/>
            <person name="Brown A."/>
            <person name="Cahill P."/>
            <person name="Channer S."/>
            <person name="Cheshatsang Y."/>
            <person name="Chuda L."/>
            <person name="Citroen M."/>
            <person name="Collymore A."/>
            <person name="Cooke P."/>
            <person name="Costello M."/>
            <person name="D'Aco K."/>
            <person name="Daza R."/>
            <person name="De Haan G."/>
            <person name="DeGray S."/>
            <person name="DeMaso C."/>
            <person name="Dhargay N."/>
            <person name="Dooley K."/>
            <person name="Dooley E."/>
            <person name="Doricent M."/>
            <person name="Dorje P."/>
            <person name="Dorjee K."/>
            <person name="Dupes A."/>
            <person name="Elong R."/>
            <person name="Falk J."/>
            <person name="Farina A."/>
            <person name="Faro S."/>
            <person name="Ferguson D."/>
            <person name="Fisher S."/>
            <person name="Foley C.D."/>
            <person name="Franke A."/>
            <person name="Friedrich D."/>
            <person name="Gadbois L."/>
            <person name="Gearin G."/>
            <person name="Gearin C.R."/>
            <person name="Giannoukos G."/>
            <person name="Goode T."/>
            <person name="Graham J."/>
            <person name="Grandbois E."/>
            <person name="Grewal S."/>
            <person name="Gyaltsen K."/>
            <person name="Hafez N."/>
            <person name="Hagos B."/>
            <person name="Hall J."/>
            <person name="Henson C."/>
            <person name="Hollinger A."/>
            <person name="Honan T."/>
            <person name="Huard M.D."/>
            <person name="Hughes L."/>
            <person name="Hurhula B."/>
            <person name="Husby M.E."/>
            <person name="Kamat A."/>
            <person name="Kanga B."/>
            <person name="Kashin S."/>
            <person name="Khazanovich D."/>
            <person name="Kisner P."/>
            <person name="Lance K."/>
            <person name="Lara M."/>
            <person name="Lee W."/>
            <person name="Lennon N."/>
            <person name="Letendre F."/>
            <person name="LeVine R."/>
            <person name="Lipovsky A."/>
            <person name="Liu X."/>
            <person name="Liu J."/>
            <person name="Liu S."/>
            <person name="Lokyitsang T."/>
            <person name="Lokyitsang Y."/>
            <person name="Lubonja R."/>
            <person name="Lui A."/>
            <person name="MacDonald P."/>
            <person name="Magnisalis V."/>
            <person name="Maru K."/>
            <person name="Matthews C."/>
            <person name="McCusker W."/>
            <person name="McDonough S."/>
            <person name="Mehta T."/>
            <person name="Meldrim J."/>
            <person name="Meneus L."/>
            <person name="Mihai O."/>
            <person name="Mihalev A."/>
            <person name="Mihova T."/>
            <person name="Mittelman R."/>
            <person name="Mlenga V."/>
            <person name="Montmayeur A."/>
            <person name="Mulrain L."/>
            <person name="Navidi A."/>
            <person name="Naylor J."/>
            <person name="Negash T."/>
            <person name="Nguyen T."/>
            <person name="Nguyen N."/>
            <person name="Nicol R."/>
            <person name="Norbu C."/>
            <person name="Norbu N."/>
            <person name="Novod N."/>
            <person name="O'Neill B."/>
            <person name="Osman S."/>
            <person name="Markiewicz E."/>
            <person name="Oyono O.L."/>
            <person name="Patti C."/>
            <person name="Phunkhang P."/>
            <person name="Pierre F."/>
            <person name="Priest M."/>
            <person name="Raghuraman S."/>
            <person name="Rege F."/>
            <person name="Reyes R."/>
            <person name="Rise C."/>
            <person name="Rogov P."/>
            <person name="Ross K."/>
            <person name="Ryan E."/>
            <person name="Settipalli S."/>
            <person name="Shea T."/>
            <person name="Sherpa N."/>
            <person name="Shi L."/>
            <person name="Shih D."/>
            <person name="Sparrow T."/>
            <person name="Spaulding J."/>
            <person name="Stalker J."/>
            <person name="Stange-Thomann N."/>
            <person name="Stavropoulos S."/>
            <person name="Stone C."/>
            <person name="Strader C."/>
            <person name="Tesfaye S."/>
            <person name="Thomson T."/>
            <person name="Thoulutsang Y."/>
            <person name="Thoulutsang D."/>
            <person name="Topham K."/>
            <person name="Topping I."/>
            <person name="Tsamla T."/>
            <person name="Vassiliev H."/>
            <person name="Vo A."/>
            <person name="Wangchuk T."/>
            <person name="Wangdi T."/>
            <person name="Weiand M."/>
            <person name="Wilkinson J."/>
            <person name="Wilson A."/>
            <person name="Yadav S."/>
            <person name="Young G."/>
            <person name="Yu Q."/>
            <person name="Zembek L."/>
            <person name="Zhong D."/>
            <person name="Zimmer A."/>
            <person name="Zwirko Z."/>
            <person name="Jaffe D.B."/>
            <person name="Alvarez P."/>
            <person name="Brockman W."/>
            <person name="Butler J."/>
            <person name="Chin C."/>
            <person name="Gnerre S."/>
            <person name="Grabherr M."/>
            <person name="Kleber M."/>
            <person name="Mauceli E."/>
            <person name="MacCallum I."/>
        </authorList>
    </citation>
    <scope>NUCLEOTIDE SEQUENCE [LARGE SCALE GENOMIC DNA]</scope>
    <source>
        <strain evidence="7">Tucson 15010-1051.87</strain>
    </source>
</reference>
<gene>
    <name evidence="6" type="primary">Dvir\GJ12626</name>
    <name evidence="6" type="ORF">Dvir_GJ12626</name>
</gene>
<dbReference type="eggNOG" id="KOG4169">
    <property type="taxonomic scope" value="Eukaryota"/>
</dbReference>
<dbReference type="STRING" id="7244.B4LI31"/>
<dbReference type="PRINTS" id="PR01167">
    <property type="entry name" value="INSADHFAMILY"/>
</dbReference>
<dbReference type="EMBL" id="CH940647">
    <property type="protein sequence ID" value="EDW68575.2"/>
    <property type="molecule type" value="Genomic_DNA"/>
</dbReference>
<keyword evidence="2 6" id="KW-0560">Oxidoreductase</keyword>
<dbReference type="GO" id="GO:0005737">
    <property type="term" value="C:cytoplasm"/>
    <property type="evidence" value="ECO:0007669"/>
    <property type="project" value="TreeGrafter"/>
</dbReference>
<evidence type="ECO:0000256" key="4">
    <source>
        <dbReference type="RuleBase" id="RU000363"/>
    </source>
</evidence>
<dbReference type="Gene3D" id="3.40.50.720">
    <property type="entry name" value="NAD(P)-binding Rossmann-like Domain"/>
    <property type="match status" value="1"/>
</dbReference>
<feature type="region of interest" description="Disordered" evidence="5">
    <location>
        <begin position="1"/>
        <end position="33"/>
    </location>
</feature>
<dbReference type="OrthoDB" id="417891at2759"/>
<dbReference type="InterPro" id="IPR020904">
    <property type="entry name" value="Sc_DH/Rdtase_CS"/>
</dbReference>
<sequence length="325" mass="35867">MTRYRMTSDYNTKQRAYKSRMPRPESQPVQSRQPKRLDLVVKLYRSIRVILKQRTADPQVTTGAMAFRGKNAVVTGGAGGIGLQVARQLLVAGAGKVAIIDIQDNLEEFVKLRAAHPTQSVMIIKMDVANKKGVEATYEEIKKTFGSIDIVVNVAGIFNDKDVQRTLLVNLGGIINSSLSALQYMSKEHGGNGGIVVNMSSVVGLDPMFIIPVYGATKAGIISFTRCLGNDKFYQRSGIRFATVCPGATMTDMFTNFTEKIIFPETSDETYKILDRLSKQSVTDVARCILNVLEKEKNGAVYVIEGKRIIPIDMKPHWTGKEPAL</sequence>
<dbReference type="Pfam" id="PF00106">
    <property type="entry name" value="adh_short"/>
    <property type="match status" value="1"/>
</dbReference>
<dbReference type="GO" id="GO:0016616">
    <property type="term" value="F:oxidoreductase activity, acting on the CH-OH group of donors, NAD or NADP as acceptor"/>
    <property type="evidence" value="ECO:0007669"/>
    <property type="project" value="TreeGrafter"/>
</dbReference>
<protein>
    <recommendedName>
        <fullName evidence="3">Fat body protein 2</fullName>
    </recommendedName>
</protein>
<organism evidence="6 7">
    <name type="scientific">Drosophila virilis</name>
    <name type="common">Fruit fly</name>
    <dbReference type="NCBI Taxonomy" id="7244"/>
    <lineage>
        <taxon>Eukaryota</taxon>
        <taxon>Metazoa</taxon>
        <taxon>Ecdysozoa</taxon>
        <taxon>Arthropoda</taxon>
        <taxon>Hexapoda</taxon>
        <taxon>Insecta</taxon>
        <taxon>Pterygota</taxon>
        <taxon>Neoptera</taxon>
        <taxon>Endopterygota</taxon>
        <taxon>Diptera</taxon>
        <taxon>Brachycera</taxon>
        <taxon>Muscomorpha</taxon>
        <taxon>Ephydroidea</taxon>
        <taxon>Drosophilidae</taxon>
        <taxon>Drosophila</taxon>
    </lineage>
</organism>
<dbReference type="PANTHER" id="PTHR44229">
    <property type="entry name" value="15-HYDROXYPROSTAGLANDIN DEHYDROGENASE [NAD(+)]"/>
    <property type="match status" value="1"/>
</dbReference>
<name>B4LI31_DROVI</name>
<dbReference type="PRINTS" id="PR00080">
    <property type="entry name" value="SDRFAMILY"/>
</dbReference>
<dbReference type="PROSITE" id="PS00061">
    <property type="entry name" value="ADH_SHORT"/>
    <property type="match status" value="1"/>
</dbReference>
<evidence type="ECO:0000256" key="3">
    <source>
        <dbReference type="ARBA" id="ARBA00072358"/>
    </source>
</evidence>
<dbReference type="InParanoid" id="B4LI31"/>
<dbReference type="FunCoup" id="B4LI31">
    <property type="interactions" value="78"/>
</dbReference>
<evidence type="ECO:0000313" key="7">
    <source>
        <dbReference type="Proteomes" id="UP000008792"/>
    </source>
</evidence>
<dbReference type="SUPFAM" id="SSF51735">
    <property type="entry name" value="NAD(P)-binding Rossmann-fold domains"/>
    <property type="match status" value="1"/>
</dbReference>
<proteinExistence type="inferred from homology"/>
<dbReference type="InterPro" id="IPR002347">
    <property type="entry name" value="SDR_fam"/>
</dbReference>
<evidence type="ECO:0000313" key="6">
    <source>
        <dbReference type="EMBL" id="EDW68575.2"/>
    </source>
</evidence>
<dbReference type="PANTHER" id="PTHR44229:SF8">
    <property type="entry name" value="ALCOHOL DEHYDROGENASE-RELATED"/>
    <property type="match status" value="1"/>
</dbReference>
<dbReference type="AlphaFoldDB" id="B4LI31"/>
<evidence type="ECO:0000256" key="2">
    <source>
        <dbReference type="ARBA" id="ARBA00023002"/>
    </source>
</evidence>
<dbReference type="HOGENOM" id="CLU_010194_2_16_1"/>
<keyword evidence="7" id="KW-1185">Reference proteome</keyword>